<reference evidence="2 3" key="1">
    <citation type="submission" date="2013-11" db="EMBL/GenBank/DDBJ databases">
        <title>Genome sequencing of Stegodyphus mimosarum.</title>
        <authorList>
            <person name="Bechsgaard J."/>
        </authorList>
    </citation>
    <scope>NUCLEOTIDE SEQUENCE [LARGE SCALE GENOMIC DNA]</scope>
</reference>
<sequence length="188" mass="20508">MDDDVNRSSESLPTSEEFELVGGAEPKLHITGNGGEEQLKESLQEVLQDIEGKMLDVSPREKTANVIMSTDNGNCKFQEENECNLSNGEISIISSESAYERANAFDSKFIMYTTSPSPLDEDLMSISASLADGEYTVFDRITYLGCAVISDPRNETEIKKSMSVLNGQSSAKVLSISLSLPVNSEGYI</sequence>
<name>A0A087TLY1_STEMI</name>
<feature type="non-terminal residue" evidence="2">
    <location>
        <position position="188"/>
    </location>
</feature>
<organism evidence="2 3">
    <name type="scientific">Stegodyphus mimosarum</name>
    <name type="common">African social velvet spider</name>
    <dbReference type="NCBI Taxonomy" id="407821"/>
    <lineage>
        <taxon>Eukaryota</taxon>
        <taxon>Metazoa</taxon>
        <taxon>Ecdysozoa</taxon>
        <taxon>Arthropoda</taxon>
        <taxon>Chelicerata</taxon>
        <taxon>Arachnida</taxon>
        <taxon>Araneae</taxon>
        <taxon>Araneomorphae</taxon>
        <taxon>Entelegynae</taxon>
        <taxon>Eresoidea</taxon>
        <taxon>Eresidae</taxon>
        <taxon>Stegodyphus</taxon>
    </lineage>
</organism>
<dbReference type="STRING" id="407821.A0A087TLY1"/>
<evidence type="ECO:0000313" key="3">
    <source>
        <dbReference type="Proteomes" id="UP000054359"/>
    </source>
</evidence>
<gene>
    <name evidence="2" type="ORF">X975_11007</name>
</gene>
<proteinExistence type="predicted"/>
<keyword evidence="3" id="KW-1185">Reference proteome</keyword>
<dbReference type="Proteomes" id="UP000054359">
    <property type="component" value="Unassembled WGS sequence"/>
</dbReference>
<accession>A0A087TLY1</accession>
<feature type="region of interest" description="Disordered" evidence="1">
    <location>
        <begin position="1"/>
        <end position="36"/>
    </location>
</feature>
<dbReference type="OrthoDB" id="295078at2759"/>
<dbReference type="AlphaFoldDB" id="A0A087TLY1"/>
<evidence type="ECO:0000313" key="2">
    <source>
        <dbReference type="EMBL" id="KFM66120.1"/>
    </source>
</evidence>
<dbReference type="EMBL" id="KK115822">
    <property type="protein sequence ID" value="KFM66120.1"/>
    <property type="molecule type" value="Genomic_DNA"/>
</dbReference>
<protein>
    <submittedName>
        <fullName evidence="2">Rab GTPase-activating protein 1</fullName>
    </submittedName>
</protein>
<evidence type="ECO:0000256" key="1">
    <source>
        <dbReference type="SAM" id="MobiDB-lite"/>
    </source>
</evidence>